<evidence type="ECO:0000313" key="2">
    <source>
        <dbReference type="EMBL" id="BBI49604.1"/>
    </source>
</evidence>
<dbReference type="Proteomes" id="UP000289555">
    <property type="component" value="Chromosome"/>
</dbReference>
<sequence>MRPTIKSCALALYRVQREGRERLGELFAEAEFQEDPSADDETLNAARKTAAGADDYRRDR</sequence>
<feature type="compositionally biased region" description="Acidic residues" evidence="1">
    <location>
        <begin position="31"/>
        <end position="42"/>
    </location>
</feature>
<accession>A0ABN5WRM4</accession>
<evidence type="ECO:0000313" key="3">
    <source>
        <dbReference type="Proteomes" id="UP000289555"/>
    </source>
</evidence>
<proteinExistence type="predicted"/>
<evidence type="ECO:0000256" key="1">
    <source>
        <dbReference type="SAM" id="MobiDB-lite"/>
    </source>
</evidence>
<gene>
    <name evidence="2" type="ORF">HORIV_20250</name>
</gene>
<organism evidence="2 3">
    <name type="scientific">Vreelandella olivaria</name>
    <dbReference type="NCBI Taxonomy" id="390919"/>
    <lineage>
        <taxon>Bacteria</taxon>
        <taxon>Pseudomonadati</taxon>
        <taxon>Pseudomonadota</taxon>
        <taxon>Gammaproteobacteria</taxon>
        <taxon>Oceanospirillales</taxon>
        <taxon>Halomonadaceae</taxon>
        <taxon>Vreelandella</taxon>
    </lineage>
</organism>
<reference evidence="3" key="1">
    <citation type="journal article" date="2019" name="Microbiol. Resour. Announc.">
        <title>Complete Genome Sequence of Halomonas olivaria, a Moderately Halophilic Bacterium Isolated from Olive Processing Effluents, Obtained by Nanopore Sequencing.</title>
        <authorList>
            <person name="Nagata S."/>
            <person name="Ii K.M."/>
            <person name="Tsukimi T."/>
            <person name="Miura M.C."/>
            <person name="Galipon J."/>
            <person name="Arakawa K."/>
        </authorList>
    </citation>
    <scope>NUCLEOTIDE SEQUENCE [LARGE SCALE GENOMIC DNA]</scope>
    <source>
        <strain evidence="3">TYRC17</strain>
    </source>
</reference>
<dbReference type="EMBL" id="AP019416">
    <property type="protein sequence ID" value="BBI49604.1"/>
    <property type="molecule type" value="Genomic_DNA"/>
</dbReference>
<protein>
    <submittedName>
        <fullName evidence="2">Uncharacterized protein</fullName>
    </submittedName>
</protein>
<feature type="region of interest" description="Disordered" evidence="1">
    <location>
        <begin position="31"/>
        <end position="60"/>
    </location>
</feature>
<name>A0ABN5WRM4_9GAMM</name>
<keyword evidence="3" id="KW-1185">Reference proteome</keyword>